<protein>
    <recommendedName>
        <fullName evidence="4">UDP-N-acetylenolpyruvoylglucosamine reductase</fullName>
    </recommendedName>
</protein>
<accession>A0A2A5S157</accession>
<dbReference type="STRING" id="1348632.GCA_001591745_00622"/>
<evidence type="ECO:0008006" key="4">
    <source>
        <dbReference type="Google" id="ProtNLM"/>
    </source>
</evidence>
<dbReference type="Pfam" id="PF04525">
    <property type="entry name" value="LOR"/>
    <property type="match status" value="1"/>
</dbReference>
<keyword evidence="3" id="KW-1185">Reference proteome</keyword>
<gene>
    <name evidence="2" type="ORF">RU87_GL001237</name>
</gene>
<dbReference type="Gene3D" id="2.40.160.200">
    <property type="entry name" value="LURP1-related"/>
    <property type="match status" value="1"/>
</dbReference>
<dbReference type="InterPro" id="IPR038595">
    <property type="entry name" value="LOR_sf"/>
</dbReference>
<dbReference type="SUPFAM" id="SSF54518">
    <property type="entry name" value="Tubby C-terminal domain-like"/>
    <property type="match status" value="1"/>
</dbReference>
<dbReference type="Proteomes" id="UP000242246">
    <property type="component" value="Unassembled WGS sequence"/>
</dbReference>
<dbReference type="InterPro" id="IPR007612">
    <property type="entry name" value="LOR"/>
</dbReference>
<dbReference type="OrthoDB" id="652307at2"/>
<dbReference type="InterPro" id="IPR025659">
    <property type="entry name" value="Tubby-like_C"/>
</dbReference>
<evidence type="ECO:0000256" key="1">
    <source>
        <dbReference type="ARBA" id="ARBA00005437"/>
    </source>
</evidence>
<reference evidence="2 3" key="1">
    <citation type="submission" date="2014-12" db="EMBL/GenBank/DDBJ databases">
        <title>Draft genome sequences of 10 type strains of Lactococcus.</title>
        <authorList>
            <person name="Sun Z."/>
            <person name="Zhong Z."/>
            <person name="Liu W."/>
            <person name="Zhang W."/>
            <person name="Zhang H."/>
        </authorList>
    </citation>
    <scope>NUCLEOTIDE SEQUENCE [LARGE SCALE GENOMIC DNA]</scope>
    <source>
        <strain evidence="2 3">DSM 20686</strain>
    </source>
</reference>
<dbReference type="AlphaFoldDB" id="A0A2A5S157"/>
<comment type="caution">
    <text evidence="2">The sequence shown here is derived from an EMBL/GenBank/DDBJ whole genome shotgun (WGS) entry which is preliminary data.</text>
</comment>
<dbReference type="EMBL" id="JXJX01000005">
    <property type="protein sequence ID" value="PCS07184.1"/>
    <property type="molecule type" value="Genomic_DNA"/>
</dbReference>
<organism evidence="2 3">
    <name type="scientific">Pseudolactococcus plantarum</name>
    <dbReference type="NCBI Taxonomy" id="1365"/>
    <lineage>
        <taxon>Bacteria</taxon>
        <taxon>Bacillati</taxon>
        <taxon>Bacillota</taxon>
        <taxon>Bacilli</taxon>
        <taxon>Lactobacillales</taxon>
        <taxon>Streptococcaceae</taxon>
        <taxon>Pseudolactococcus</taxon>
    </lineage>
</organism>
<name>A0A2A5S157_9LACT</name>
<evidence type="ECO:0000313" key="2">
    <source>
        <dbReference type="EMBL" id="PCS07184.1"/>
    </source>
</evidence>
<dbReference type="RefSeq" id="WP_068161326.1">
    <property type="nucleotide sequence ID" value="NZ_JXJX01000005.1"/>
</dbReference>
<sequence length="165" mass="19055">MTRYIIKQKMFSLGGKFDIKDSYDNLAYQVTGSFLKIPKYFEISKPDGQQVAKITKVLLQFLPKFDVTLTDGRSFRIAKGFSFFRPRYEIKDLGLDIQGNFWDMNFELSREGRVVANISQEWFKLTSTYTVDVYEESYSDVVISLVVAIDYVKEQQRSSSAASTN</sequence>
<evidence type="ECO:0000313" key="3">
    <source>
        <dbReference type="Proteomes" id="UP000242246"/>
    </source>
</evidence>
<comment type="similarity">
    <text evidence="1">Belongs to the LOR family.</text>
</comment>
<proteinExistence type="inferred from homology"/>